<dbReference type="InterPro" id="IPR024775">
    <property type="entry name" value="DinB-like"/>
</dbReference>
<dbReference type="KEGG" id="mgk:FSB76_08545"/>
<evidence type="ECO:0000313" key="2">
    <source>
        <dbReference type="EMBL" id="QEC75992.1"/>
    </source>
</evidence>
<keyword evidence="3" id="KW-1185">Reference proteome</keyword>
<name>A0A5B8VYF8_9SPHI</name>
<dbReference type="Pfam" id="PF12867">
    <property type="entry name" value="DinB_2"/>
    <property type="match status" value="1"/>
</dbReference>
<dbReference type="InterPro" id="IPR034660">
    <property type="entry name" value="DinB/YfiT-like"/>
</dbReference>
<protein>
    <submittedName>
        <fullName evidence="2">DinB family protein</fullName>
    </submittedName>
</protein>
<dbReference type="SUPFAM" id="SSF109854">
    <property type="entry name" value="DinB/YfiT-like putative metalloenzymes"/>
    <property type="match status" value="1"/>
</dbReference>
<gene>
    <name evidence="2" type="ORF">FSB76_08545</name>
</gene>
<reference evidence="2 3" key="1">
    <citation type="journal article" date="2013" name="J. Microbiol.">
        <title>Mucilaginibacter ginsenosidivorax sp. nov., with ginsenoside converting activity isolated from sediment.</title>
        <authorList>
            <person name="Kim J.K."/>
            <person name="Choi T.E."/>
            <person name="Liu Q.M."/>
            <person name="Park H.Y."/>
            <person name="Yi T.H."/>
            <person name="Yoon M.H."/>
            <person name="Kim S.C."/>
            <person name="Im W.T."/>
        </authorList>
    </citation>
    <scope>NUCLEOTIDE SEQUENCE [LARGE SCALE GENOMIC DNA]</scope>
    <source>
        <strain evidence="2 3">KHI28</strain>
    </source>
</reference>
<evidence type="ECO:0000313" key="3">
    <source>
        <dbReference type="Proteomes" id="UP000321362"/>
    </source>
</evidence>
<dbReference type="Gene3D" id="1.20.120.450">
    <property type="entry name" value="dinb family like domain"/>
    <property type="match status" value="1"/>
</dbReference>
<organism evidence="2 3">
    <name type="scientific">Mucilaginibacter ginsenosidivorax</name>
    <dbReference type="NCBI Taxonomy" id="862126"/>
    <lineage>
        <taxon>Bacteria</taxon>
        <taxon>Pseudomonadati</taxon>
        <taxon>Bacteroidota</taxon>
        <taxon>Sphingobacteriia</taxon>
        <taxon>Sphingobacteriales</taxon>
        <taxon>Sphingobacteriaceae</taxon>
        <taxon>Mucilaginibacter</taxon>
    </lineage>
</organism>
<feature type="domain" description="DinB-like" evidence="1">
    <location>
        <begin position="16"/>
        <end position="144"/>
    </location>
</feature>
<sequence>MRKSIEIILKPRLMVLNSIKDLSAEQLNLVPQGFNNNIIWNLAHMISAQQGICYTRAGLPIVTDDKFYTPYRPDTKPTDFVGEEDIATIKALFVSTIEQLETDLDKGIFGNYGAFTTRYGVELDSIDTAVAFLPFHEGLHAGYIMSLRKFFPKG</sequence>
<evidence type="ECO:0000259" key="1">
    <source>
        <dbReference type="Pfam" id="PF12867"/>
    </source>
</evidence>
<proteinExistence type="predicted"/>
<dbReference type="OrthoDB" id="4295522at2"/>
<dbReference type="EMBL" id="CP042437">
    <property type="protein sequence ID" value="QEC75992.1"/>
    <property type="molecule type" value="Genomic_DNA"/>
</dbReference>
<dbReference type="AlphaFoldDB" id="A0A5B8VYF8"/>
<dbReference type="RefSeq" id="WP_147053175.1">
    <property type="nucleotide sequence ID" value="NZ_CP042437.1"/>
</dbReference>
<dbReference type="Proteomes" id="UP000321362">
    <property type="component" value="Chromosome"/>
</dbReference>
<accession>A0A5B8VYF8</accession>